<organism evidence="7 8">
    <name type="scientific">Snuella sedimenti</name>
    <dbReference type="NCBI Taxonomy" id="2798802"/>
    <lineage>
        <taxon>Bacteria</taxon>
        <taxon>Pseudomonadati</taxon>
        <taxon>Bacteroidota</taxon>
        <taxon>Flavobacteriia</taxon>
        <taxon>Flavobacteriales</taxon>
        <taxon>Flavobacteriaceae</taxon>
        <taxon>Snuella</taxon>
    </lineage>
</organism>
<dbReference type="GO" id="GO:0044550">
    <property type="term" value="P:secondary metabolite biosynthetic process"/>
    <property type="evidence" value="ECO:0007669"/>
    <property type="project" value="UniProtKB-ARBA"/>
</dbReference>
<dbReference type="PANTHER" id="PTHR45527:SF1">
    <property type="entry name" value="FATTY ACID SYNTHASE"/>
    <property type="match status" value="1"/>
</dbReference>
<feature type="domain" description="Carrier" evidence="6">
    <location>
        <begin position="5147"/>
        <end position="5222"/>
    </location>
</feature>
<dbReference type="InterPro" id="IPR023213">
    <property type="entry name" value="CAT-like_dom_sf"/>
</dbReference>
<proteinExistence type="inferred from homology"/>
<dbReference type="PANTHER" id="PTHR45527">
    <property type="entry name" value="NONRIBOSOMAL PEPTIDE SYNTHETASE"/>
    <property type="match status" value="1"/>
</dbReference>
<evidence type="ECO:0000259" key="6">
    <source>
        <dbReference type="PROSITE" id="PS50075"/>
    </source>
</evidence>
<dbReference type="Gene3D" id="2.30.38.10">
    <property type="entry name" value="Luciferase, Domain 3"/>
    <property type="match status" value="2"/>
</dbReference>
<dbReference type="FunFam" id="3.40.50.980:FF:000001">
    <property type="entry name" value="Non-ribosomal peptide synthetase"/>
    <property type="match status" value="4"/>
</dbReference>
<keyword evidence="3" id="KW-0596">Phosphopantetheine</keyword>
<keyword evidence="4" id="KW-0597">Phosphoprotein</keyword>
<dbReference type="EMBL" id="JAELVQ010000032">
    <property type="protein sequence ID" value="MBJ6369616.1"/>
    <property type="molecule type" value="Genomic_DNA"/>
</dbReference>
<dbReference type="PROSITE" id="PS50075">
    <property type="entry name" value="CARRIER"/>
    <property type="match status" value="4"/>
</dbReference>
<dbReference type="GO" id="GO:0043041">
    <property type="term" value="P:amino acid activation for nonribosomal peptide biosynthetic process"/>
    <property type="evidence" value="ECO:0007669"/>
    <property type="project" value="TreeGrafter"/>
</dbReference>
<comment type="similarity">
    <text evidence="2">Belongs to the ATP-dependent AMP-binding enzyme family.</text>
</comment>
<evidence type="ECO:0000256" key="1">
    <source>
        <dbReference type="ARBA" id="ARBA00001957"/>
    </source>
</evidence>
<dbReference type="InterPro" id="IPR010060">
    <property type="entry name" value="NRPS_synth"/>
</dbReference>
<dbReference type="CDD" id="cd19534">
    <property type="entry name" value="E_NRPS"/>
    <property type="match status" value="2"/>
</dbReference>
<evidence type="ECO:0000256" key="4">
    <source>
        <dbReference type="ARBA" id="ARBA00022553"/>
    </source>
</evidence>
<dbReference type="CDD" id="cd19531">
    <property type="entry name" value="LCL_NRPS-like"/>
    <property type="match status" value="1"/>
</dbReference>
<dbReference type="SMART" id="SM00823">
    <property type="entry name" value="PKS_PP"/>
    <property type="match status" value="4"/>
</dbReference>
<dbReference type="PROSITE" id="PS00455">
    <property type="entry name" value="AMP_BINDING"/>
    <property type="match status" value="4"/>
</dbReference>
<dbReference type="FunFam" id="1.10.1200.10:FF:000005">
    <property type="entry name" value="Nonribosomal peptide synthetase 1"/>
    <property type="match status" value="4"/>
</dbReference>
<dbReference type="Pfam" id="PF00668">
    <property type="entry name" value="Condensation"/>
    <property type="match status" value="6"/>
</dbReference>
<dbReference type="Gene3D" id="3.30.559.30">
    <property type="entry name" value="Nonribosomal peptide synthetase, condensation domain"/>
    <property type="match status" value="6"/>
</dbReference>
<dbReference type="InterPro" id="IPR042099">
    <property type="entry name" value="ANL_N_sf"/>
</dbReference>
<dbReference type="SUPFAM" id="SSF52777">
    <property type="entry name" value="CoA-dependent acyltransferases"/>
    <property type="match status" value="12"/>
</dbReference>
<feature type="domain" description="Carrier" evidence="6">
    <location>
        <begin position="2103"/>
        <end position="2177"/>
    </location>
</feature>
<dbReference type="NCBIfam" id="TIGR01733">
    <property type="entry name" value="AA-adenyl-dom"/>
    <property type="match status" value="4"/>
</dbReference>
<dbReference type="GO" id="GO:0005737">
    <property type="term" value="C:cytoplasm"/>
    <property type="evidence" value="ECO:0007669"/>
    <property type="project" value="TreeGrafter"/>
</dbReference>
<dbReference type="Gene3D" id="1.10.1200.10">
    <property type="entry name" value="ACP-like"/>
    <property type="match status" value="4"/>
</dbReference>
<evidence type="ECO:0000313" key="8">
    <source>
        <dbReference type="Proteomes" id="UP000610931"/>
    </source>
</evidence>
<dbReference type="FunFam" id="2.30.38.10:FF:000001">
    <property type="entry name" value="Non-ribosomal peptide synthetase PvdI"/>
    <property type="match status" value="2"/>
</dbReference>
<dbReference type="RefSeq" id="WP_199116742.1">
    <property type="nucleotide sequence ID" value="NZ_JAELVQ010000032.1"/>
</dbReference>
<sequence>MRTKNIYEIIEFLESNGITLFVKENQLGIKRKKGNELSEHILATIKSNKKQLISILSSQKNQSQNKIKTASDYGLPETISNKRLKEFITSQIHQHKIVDIYSLGPLQQGLLFHSLYEDNTTAYIVQLQCDIVGEFSKASFEKAWEYLIKKHTILRTAIFTQSLELPVQCVYDCIKVPLIEIDYSVLSETYRDKKVDVFLENDRATGFSLEQAPLFRITLLKIKQNLTKMVFTNHHILWDGWSFSSLIKNFMTCYTQLERGGTLPEIILDDYGAHIRKISDNSESIGLSYWKNYLSKVTSPTYFPFLNNVAKRNKIFGNLDYKFILPEDLNKKLYTYTEQNRVTVNTLLQGVWSVLLSKYIVQETVVFGVTVSGRDSYIKGIEDKVGLYINTIPVCSTIKDDTKITDWLQELQNEHTVAREEYSYLSISSIESQSGLNKSLFDTVVVFENYPVEEITSESILEFNLENIKSIESTNYTLSLVILPSQKGITIKIGYNDANIDSEMIAKIKTHLQTLLESFVSGVEYVGDLQYLTTEEHAELLDLYNNTAVDYSQDETILSLFEFQVQKSSKAVAAVYEGQKLTYKELDERSNQLAHYLREKGVKDETFVPICVDRSLHMIVGMLGIVKAGGVYVPIDPDYPQERVDFILNDLKAEIVVTEHAFAEFFSESIEVVELDTIAETLETYPTVKTENTLKSDQLLYVIYTSGTTGTPKGVLITHENVTRLFYNDTSLFDFNENDVWSMFHSYNFDFSVWEMYGALLFGGKLVVVPKSYTKDPELFGSLLANEGVTILNQTPSSFSVLQERVLQNNLDLQVRYVIFGGEALHPQIVKDWKERYTACKMVNMYGITETTVHVTYKEITEKEIASNQSNIGVPIPTLGCVILDDSQKLVPTGVQGELYVTGAGLARGYLNREDLTKERFVTLEIGNESRKYYRSGDLVKINTDGELEYLGRKDDQVKIRGYRIELGEIESALDGLELVKQSVVIVKEDGSGNKQLVAYVIAESGVDNNLLHKELAAKLPDYMVPRLYMQVESFPLTSIGKIDKRALPAIDDSTYQTGGYVGPSNNIEAQLVAIWQDLLDLDRIGVTDNFFELGGHSLLGIRLVSIIKSQLDVSISIRDVFANSTIKELGRIVSHASSSLVPPIMAMERPDRIPLSYAQERLWFIDQLQGSVAYHIPAALRIEGSLDAELFSRAMRSLVTRHESLRTVFREENGIGYQYIKDSDGFEVSYIPELPTDVPSFIEQETRKVFDLANDYMLRVNVLKEGDSSHVIIFVMHHIASDGWSIPIFVNELEAYYESLLKGEESPLAELPIQYADYSIWQRGYLSGEVLKSKMMYWKDKLEESKPLELPIDYVRPAIQSTEGGIFEFMIDGSSQQKLQELSKENNATLFMTLLSVYKVLLYRYTGSLDISVGTPIANREQMEIAGLIGFFVNTLVLRDELKSDVSFLSLLKQVKETCLDAYAHQDIPFERIVDNLEIERDQSRTPLFQTLFALQNNEEVTGMSLGENKLEVLVQEFTTPKFDMTFNAVEMDNGIACSITYAKALFKEETIGRMAVHFNQLISSVLNDIDQSIDTLEILTDEEKADLLQNFGVSKVSYEEGKNIIDLFETQVQNTPESIALVFEGTKLTYKELDEKSNQVAHCLASHDITKEKLVPICMEPSLETIIGLLGILKSGGAYVPIDPIFPAERIAFILKDIEADIIVTSKSSNITFSGNNKYHLLYIDELEERLYPLSKLEVAISPSDLAYVIYTSGTTGNPKGVLIEHHSVLDHIYGLYNRTNIKKCKSFALTATISADAVVSIIFPPLFDGGTLHVLAKETIVNAEKMSNLHFDCIKIVPSYWYSLQSEKFTFLPKKCLIFGGEELKEEMLLFLKEKKYSGDVYNHYGPTETTVGKLIKKIDLYNPLQKISLGTPFSNTEVYVIGENNELCPIGVVGELCISGQGLARGYLNQPELTREKFIPHPFKDNKKIYKTGDLVRWLPNGEIDFIGRKDNQVKIRGYRIELGEIESALDELEIVKQSVVIVKEDGSGNKQLVAYVIAESGVDNQFLQKELASKLPDYMVPRLYMQMESFPLTSNGKIDKRALPAIDDSTYQTGVYVGPSNDIEAQLVAVWQDLLDIDRIGVTDNFFELGGDSIKAIQLVSRSKSLGIHYQVKDIFSHQTISEISLHLREANEIIKESGVLEGEVVLHPIQRQFFDANYTAYNHYNQSVLLNVSKSITEEILGIAISKLLAHHDVLRLQYAYDEGTMYPVQRYGAYEQELIVENVKSLEEVTPICNKYQVDLDILRGDVTRFVWIKTSEEEKENRLFIGVHHLAIDGVSWRILLEDLTNIIEDFQEGKEASLPEKGTSYRQWTMSLKDYAGSLALEGEYKYWKRVLSNYVPLPVDKDYGQSISFEGVNNYSVKLDTLSTEALMKDIHGIYGTEINDILLSALSIALEGWLDTEKVVIGLEGHGREELFEGIDLTRTLGWFTTIYPVCLDVKGKEELGLLIADVKDMLRGVPNKGIGYSVLRYLGKEEVQEALDMDYQEIVFNYLGSFDNSVSKEVDSLIGFARESSGKTISVGNTYSHKMSINSMIVDGCLQLDWSYDSKRYNRQTIEALANKYIRSLEDIIAHCRDIDYKITTVSDYSLPLSVTNKNLLDFKSVLNPQGELVDIYPLSPLQEGLLFHSLYGGEDTGAYIVQFQCDLVGRFSKEIFRKSWAYLMERHTILRTAIFVEGLDLPVQCVYNQVKVPITEIDYSTLSREELLASMEEFLEKDRVLGFILEQASLFRVTLINIGDGRTRMVFTNHHILWDGWSLSNLIHSFMLCYNKFETEGVFPDLPLDNYGTHIRQISSKNKDEGLVYWRDYLSSITSPTYLPFISDVSKRNRVFGNKEKEFVFRGAIQSFTEKHRITVNTLIQGVWSYLLSKYTGQEDVVFGAIISGRDSGIKNVEKKVGLYINTIPVCSTISNDLKVVDWLQALQDGHTTGREEYGYLPLSSIESQSSIKGTLFDSLLVFENYPAEEISSGESSAKFMIENAKGIESTNYTLSLIIIPSSEGITIRFGYNEGVISDEKIRMIQDHLEELLKSFLNGATKISELNYLPQEGRYQLLETFNNTTVNYPADKTVLDYFKEQVLKSPESIAIVFGDSQLTYKELDDLSNQLGHYLIEIGVEKETLVPICLDRSLNMIVGILGVLKSGGAYVPIDPKYPKDRIGFMLEDISAKIILSTRSFAELFTHFKLELLTVFLDDFSKGLELSEEPLDVIVDANQLAYVIYTSGTTGVPKGVMIEHKSLNNFLNGFSELYSFSASTRFGLKTNYAFDVSVHEIFGWVKCGGSLVILPRNAEKEVKCIIESIQKYKITHLNLVPSLFSVLLEELQETDKEALSSLKYFFLAGEALPVSLVRDYHELGFDAKLENIYGPTEATIYSSYFSTENLTEDQTSIPIGKPVPNTQLYVLDEQLSLLPQGIIGELCIGGVQVARGYLNQEELTKEKFVSNPFIEGERIYKTGDLARWLPDGELEYLGRKDDQVKIRGYRIELGEITAALDQIEGIKQSVVLAKEDVGGNKLLVAYVVSEEKVDGKSIEGHLKSKLPEYMVPKFYMQLEAFPLNANGKVDRKALPELDEGVYSKEKYEKPTNEVEKMLVEIWQQLLGVEQVGIHDNFFSLGGDSIITIQLVSRVKRKGYVFTPKDVFEHQTIRNIANYTLRKTDEKNSTEQGVLEGDVSMLPIQKLFLENEYPEMKHYNQSLLLSIEKVISSEKIEVVVEMLMKRHDAFRLAFKKSNAIWIQQYTKNISTLQYEDLTNAAQEELSEKITEICERYQSSFIFETAEVVKFVFIETPNSTTKNRLFIVAHHLIIDGVSWRIILDDINDALQQIADNKPVQLGEKGSSYRQFSEALINYSKSNRFGAQKFYWETIANNFTSLPVDHEDEVSTMKDLESFHISLNKNATQALIKDVHRTYSTEMNDILLGALVSSITKYFSVNKISIGVEGHGREDIFEYIDVSNTVGWFTNIYPLILNSSEVNSISELIKSTKEQIRQVPEKGIGYGILRYFSEDEALQKTLENISWDIEFNYLGQLDNALVTNKWLSVASEFPGENVHKNTPLKTRLAVNSFIANDTLQLSFEYSKKTYNTETIEAIGKAYLDALETIIAHCVEETSTIKTPSDYELQGKISYQELDSLFINARENANTITDVYELSPMQEGMLFHGLYDDDSFSYINQIVIGFPESLNLEALEKVFNNVLKSYSILRSGFFYQNISTPIQTVYNRVVMPIKMVDYTKLSEEETVLTVAKFIEEDQKTKFNFNRPPLMRITLLHLPDKSYKMVWTYHHIILDGWSMSILMNDLLETYESFNKGYILEDKEEDLYQEYIQYLRSKDKREEESYWKDYLHNIKEGSLLPFISKEVDRNKGIGNFKSDYLSFNTEITIRLKDYCKAHRITTNTLIQGAWAYLLSKYTAKESVVYGVAVSGRPSDFKNVEKRVGLYINTIPLQVTIDDNQLIQDFLKQIQKGHTESREYQHSPLSDIKKWSGIQNEFFDSLFVFENYPVDRSGNQDTTLGTISMDVKEKANYPIIIESVVANTLNFKIDYNASILIQKDVVRVKTHLQTLLESFVSGVEYVGDLQYLTTEEHAELLDLYNNTAVDYSQDETILSLFEFQVQKSSKAVAAVYEDQKLTYKELDERSNQLAHYLREKGVKDETFVPICVDRSLHMIVGMLGIVKAGGVYVPIDPDYPQERVDFILNDLKAEIVVTEHAFAEFFSESIGVVELDTIAETLETYPTVKTENTLKSDQLLYVIYTSGTTGTPKGVLITHENVTRLFYNDNSLFDFNENDVWSMFHSYNFDFSVWEMYGALLFGGKLVVVPKSYTKDPELFGSLLANEGVTILNQTPSSFSVLQERVLQNNPDLQVRYVIFGGEALHPQIVKDWKERYTACKMVNMYGITETTVHVTYKEITEKEIASNQSNIGVPIPTLGCVILDDSQKLVPTGVQGELYVTGAGLARGYLNREDLTKERFVTLEIGNESRRYYRSGDLVKINTDGELEYLGRKDDQVKIRGYRIELGEINTILNKSEHIKKGVTLAQKDDSGIARLLAFIIPAENYQKMTVLAYLRAKLPSYMVPSILIELSEFPVTSNGKIDKKNLLQRETTVQSVIPFIAPRNEMEIQLADIWKKVLKMQKIGVNDSFFGIGGNSIDVIKLVSEIQKEFEINIPLRVLFDIDNIADLTKYIKLVQLEKEDNQNLKVYDL</sequence>
<dbReference type="Gene3D" id="3.30.300.30">
    <property type="match status" value="4"/>
</dbReference>
<dbReference type="SUPFAM" id="SSF56801">
    <property type="entry name" value="Acetyl-CoA synthetase-like"/>
    <property type="match status" value="4"/>
</dbReference>
<feature type="domain" description="Carrier" evidence="6">
    <location>
        <begin position="3624"/>
        <end position="3698"/>
    </location>
</feature>
<evidence type="ECO:0000256" key="2">
    <source>
        <dbReference type="ARBA" id="ARBA00006432"/>
    </source>
</evidence>
<gene>
    <name evidence="7" type="ORF">JF259_16135</name>
</gene>
<comment type="cofactor">
    <cofactor evidence="1">
        <name>pantetheine 4'-phosphate</name>
        <dbReference type="ChEBI" id="CHEBI:47942"/>
    </cofactor>
</comment>
<dbReference type="InterPro" id="IPR009081">
    <property type="entry name" value="PP-bd_ACP"/>
</dbReference>
<dbReference type="Gene3D" id="3.40.50.12780">
    <property type="entry name" value="N-terminal domain of ligase-like"/>
    <property type="match status" value="2"/>
</dbReference>
<dbReference type="InterPro" id="IPR045851">
    <property type="entry name" value="AMP-bd_C_sf"/>
</dbReference>
<protein>
    <submittedName>
        <fullName evidence="7">Amino acid adenylation domain-containing protein</fullName>
    </submittedName>
</protein>
<dbReference type="InterPro" id="IPR010071">
    <property type="entry name" value="AA_adenyl_dom"/>
</dbReference>
<dbReference type="InterPro" id="IPR006162">
    <property type="entry name" value="Ppantetheine_attach_site"/>
</dbReference>
<dbReference type="GO" id="GO:0031177">
    <property type="term" value="F:phosphopantetheine binding"/>
    <property type="evidence" value="ECO:0007669"/>
    <property type="project" value="InterPro"/>
</dbReference>
<keyword evidence="5" id="KW-0677">Repeat</keyword>
<dbReference type="FunFam" id="3.40.50.980:FF:000002">
    <property type="entry name" value="Enterobactin synthetase component F"/>
    <property type="match status" value="2"/>
</dbReference>
<feature type="domain" description="Carrier" evidence="6">
    <location>
        <begin position="1063"/>
        <end position="1138"/>
    </location>
</feature>
<keyword evidence="8" id="KW-1185">Reference proteome</keyword>
<dbReference type="CDD" id="cd17643">
    <property type="entry name" value="A_NRPS_Cytc1-like"/>
    <property type="match status" value="2"/>
</dbReference>
<evidence type="ECO:0000313" key="7">
    <source>
        <dbReference type="EMBL" id="MBJ6369616.1"/>
    </source>
</evidence>
<dbReference type="Proteomes" id="UP000610931">
    <property type="component" value="Unassembled WGS sequence"/>
</dbReference>
<dbReference type="SUPFAM" id="SSF47336">
    <property type="entry name" value="ACP-like"/>
    <property type="match status" value="4"/>
</dbReference>
<dbReference type="Gene3D" id="3.30.559.10">
    <property type="entry name" value="Chloramphenicol acetyltransferase-like domain"/>
    <property type="match status" value="6"/>
</dbReference>
<dbReference type="InterPro" id="IPR025110">
    <property type="entry name" value="AMP-bd_C"/>
</dbReference>
<dbReference type="Pfam" id="PF00550">
    <property type="entry name" value="PP-binding"/>
    <property type="match status" value="4"/>
</dbReference>
<dbReference type="FunFam" id="3.40.50.12780:FF:000012">
    <property type="entry name" value="Non-ribosomal peptide synthetase"/>
    <property type="match status" value="3"/>
</dbReference>
<reference evidence="7" key="1">
    <citation type="submission" date="2020-12" db="EMBL/GenBank/DDBJ databases">
        <title>Snuella sp. nov., isolated from sediment in Incheon.</title>
        <authorList>
            <person name="Kim W."/>
        </authorList>
    </citation>
    <scope>NUCLEOTIDE SEQUENCE</scope>
    <source>
        <strain evidence="7">CAU 1569</strain>
    </source>
</reference>
<name>A0A8J7IJX7_9FLAO</name>
<dbReference type="Pfam" id="PF00501">
    <property type="entry name" value="AMP-binding"/>
    <property type="match status" value="4"/>
</dbReference>
<dbReference type="CDD" id="cd05930">
    <property type="entry name" value="A_NRPS"/>
    <property type="match status" value="2"/>
</dbReference>
<dbReference type="FunFam" id="3.30.300.30:FF:000010">
    <property type="entry name" value="Enterobactin synthetase component F"/>
    <property type="match status" value="3"/>
</dbReference>
<dbReference type="InterPro" id="IPR020845">
    <property type="entry name" value="AMP-binding_CS"/>
</dbReference>
<dbReference type="Gene3D" id="3.40.50.980">
    <property type="match status" value="4"/>
</dbReference>
<dbReference type="InterPro" id="IPR020806">
    <property type="entry name" value="PKS_PP-bd"/>
</dbReference>
<dbReference type="Pfam" id="PF13193">
    <property type="entry name" value="AMP-binding_C"/>
    <property type="match status" value="3"/>
</dbReference>
<comment type="caution">
    <text evidence="7">The sequence shown here is derived from an EMBL/GenBank/DDBJ whole genome shotgun (WGS) entry which is preliminary data.</text>
</comment>
<dbReference type="InterPro" id="IPR000873">
    <property type="entry name" value="AMP-dep_synth/lig_dom"/>
</dbReference>
<dbReference type="NCBIfam" id="TIGR01720">
    <property type="entry name" value="NRPS-para261"/>
    <property type="match status" value="2"/>
</dbReference>
<dbReference type="InterPro" id="IPR036736">
    <property type="entry name" value="ACP-like_sf"/>
</dbReference>
<dbReference type="InterPro" id="IPR001242">
    <property type="entry name" value="Condensation_dom"/>
</dbReference>
<evidence type="ECO:0000256" key="5">
    <source>
        <dbReference type="ARBA" id="ARBA00022737"/>
    </source>
</evidence>
<evidence type="ECO:0000256" key="3">
    <source>
        <dbReference type="ARBA" id="ARBA00022450"/>
    </source>
</evidence>
<dbReference type="NCBIfam" id="NF003417">
    <property type="entry name" value="PRK04813.1"/>
    <property type="match status" value="4"/>
</dbReference>
<dbReference type="GO" id="GO:0003824">
    <property type="term" value="F:catalytic activity"/>
    <property type="evidence" value="ECO:0007669"/>
    <property type="project" value="InterPro"/>
</dbReference>
<dbReference type="PROSITE" id="PS00012">
    <property type="entry name" value="PHOSPHOPANTETHEINE"/>
    <property type="match status" value="3"/>
</dbReference>
<accession>A0A8J7IJX7</accession>